<comment type="caution">
    <text evidence="1">The sequence shown here is derived from an EMBL/GenBank/DDBJ whole genome shotgun (WGS) entry which is preliminary data.</text>
</comment>
<keyword evidence="2" id="KW-1185">Reference proteome</keyword>
<name>A0ACB8Q5Q5_9AGAM</name>
<protein>
    <submittedName>
        <fullName evidence="1">Uncharacterized protein</fullName>
    </submittedName>
</protein>
<organism evidence="1 2">
    <name type="scientific">Vararia minispora EC-137</name>
    <dbReference type="NCBI Taxonomy" id="1314806"/>
    <lineage>
        <taxon>Eukaryota</taxon>
        <taxon>Fungi</taxon>
        <taxon>Dikarya</taxon>
        <taxon>Basidiomycota</taxon>
        <taxon>Agaricomycotina</taxon>
        <taxon>Agaricomycetes</taxon>
        <taxon>Russulales</taxon>
        <taxon>Lachnocladiaceae</taxon>
        <taxon>Vararia</taxon>
    </lineage>
</organism>
<reference evidence="1" key="1">
    <citation type="submission" date="2021-02" db="EMBL/GenBank/DDBJ databases">
        <authorList>
            <consortium name="DOE Joint Genome Institute"/>
            <person name="Ahrendt S."/>
            <person name="Looney B.P."/>
            <person name="Miyauchi S."/>
            <person name="Morin E."/>
            <person name="Drula E."/>
            <person name="Courty P.E."/>
            <person name="Chicoki N."/>
            <person name="Fauchery L."/>
            <person name="Kohler A."/>
            <person name="Kuo A."/>
            <person name="Labutti K."/>
            <person name="Pangilinan J."/>
            <person name="Lipzen A."/>
            <person name="Riley R."/>
            <person name="Andreopoulos W."/>
            <person name="He G."/>
            <person name="Johnson J."/>
            <person name="Barry K.W."/>
            <person name="Grigoriev I.V."/>
            <person name="Nagy L."/>
            <person name="Hibbett D."/>
            <person name="Henrissat B."/>
            <person name="Matheny P.B."/>
            <person name="Labbe J."/>
            <person name="Martin F."/>
        </authorList>
    </citation>
    <scope>NUCLEOTIDE SEQUENCE</scope>
    <source>
        <strain evidence="1">EC-137</strain>
    </source>
</reference>
<proteinExistence type="predicted"/>
<feature type="non-terminal residue" evidence="1">
    <location>
        <position position="1"/>
    </location>
</feature>
<evidence type="ECO:0000313" key="2">
    <source>
        <dbReference type="Proteomes" id="UP000814128"/>
    </source>
</evidence>
<gene>
    <name evidence="1" type="ORF">K488DRAFT_8790</name>
</gene>
<dbReference type="EMBL" id="MU274049">
    <property type="protein sequence ID" value="KAI0027008.1"/>
    <property type="molecule type" value="Genomic_DNA"/>
</dbReference>
<accession>A0ACB8Q5Q5</accession>
<sequence>IAQGVNEDVNAALMRHGFIAGTPVRPTLAFSVDVLQLALCLRRNAPGVGVQGLVKSLCSLLCIQYKHGMEALFSNAFDIFLDITTQVDRMTDKALERHKPNWYRLYGCPPCGFKARNSLPACLNKLKPTHSSRTTRCDSYKRGRTAGKADDREYESDLWLSRDVVNDYRDVVRSPLAASRDGTTTTENDQPERKFILRDDGFVVEEDDRCGETWTAANGKELTPATKEVFDQTGMFACVCRHGCVEFAVEMVQSGELAKYGLAIVSKILDVYGAHQALGYDINCVFNKTVANSSLGSRARELGMHFVVDAFHCWAHKRKCQLDFHPLYKPSEYGLEDLSTCERLFSSLNRSAKSVRHASSFRWKQILDIHIRQINADRYASLGNFILNNYKQALSNIYDLEREITIFEQQTGLSRRGFPGWLEEEHQFLATATKAEPVAQTLRVSYVECLEKVASILYVFHKSLRTSLDNTRSADFDRLQDRADAAVADVERLLGIDPASRWSADSENYKTTLKYINNKQFVRCAEEIQGLVVSRLMELDKMNLTSTGYKLRKHISQALTRRCVSLRSAIDRYNKLAPLQSPKRDLLVYSEIVEKCSLSDFDILKSSDHNLLSKPWAIPINRLAVNKFYKLEGSKEEVRRCNREIRRLAAWVEHDDCIMAEAVLSHSETDPAFASHLDTVRAERLLINNQLRHRLWQISCLTGYTG</sequence>
<dbReference type="Proteomes" id="UP000814128">
    <property type="component" value="Unassembled WGS sequence"/>
</dbReference>
<evidence type="ECO:0000313" key="1">
    <source>
        <dbReference type="EMBL" id="KAI0027008.1"/>
    </source>
</evidence>
<reference evidence="1" key="2">
    <citation type="journal article" date="2022" name="New Phytol.">
        <title>Evolutionary transition to the ectomycorrhizal habit in the genomes of a hyperdiverse lineage of mushroom-forming fungi.</title>
        <authorList>
            <person name="Looney B."/>
            <person name="Miyauchi S."/>
            <person name="Morin E."/>
            <person name="Drula E."/>
            <person name="Courty P.E."/>
            <person name="Kohler A."/>
            <person name="Kuo A."/>
            <person name="LaButti K."/>
            <person name="Pangilinan J."/>
            <person name="Lipzen A."/>
            <person name="Riley R."/>
            <person name="Andreopoulos W."/>
            <person name="He G."/>
            <person name="Johnson J."/>
            <person name="Nolan M."/>
            <person name="Tritt A."/>
            <person name="Barry K.W."/>
            <person name="Grigoriev I.V."/>
            <person name="Nagy L.G."/>
            <person name="Hibbett D."/>
            <person name="Henrissat B."/>
            <person name="Matheny P.B."/>
            <person name="Labbe J."/>
            <person name="Martin F.M."/>
        </authorList>
    </citation>
    <scope>NUCLEOTIDE SEQUENCE</scope>
    <source>
        <strain evidence="1">EC-137</strain>
    </source>
</reference>
<feature type="non-terminal residue" evidence="1">
    <location>
        <position position="706"/>
    </location>
</feature>